<gene>
    <name evidence="15" type="primary">nadB</name>
    <name evidence="15" type="ORF">IPP15_10070</name>
</gene>
<dbReference type="PANTHER" id="PTHR42716:SF2">
    <property type="entry name" value="L-ASPARTATE OXIDASE, CHLOROPLASTIC"/>
    <property type="match status" value="1"/>
</dbReference>
<dbReference type="FunFam" id="1.20.58.100:FF:000002">
    <property type="entry name" value="L-aspartate oxidase"/>
    <property type="match status" value="1"/>
</dbReference>
<dbReference type="GO" id="GO:0005737">
    <property type="term" value="C:cytoplasm"/>
    <property type="evidence" value="ECO:0007669"/>
    <property type="project" value="UniProtKB-SubCell"/>
</dbReference>
<evidence type="ECO:0000256" key="11">
    <source>
        <dbReference type="PIRSR" id="PIRSR000171-1"/>
    </source>
</evidence>
<keyword evidence="6 12" id="KW-0662">Pyridine nucleotide biosynthesis</keyword>
<evidence type="ECO:0000256" key="9">
    <source>
        <dbReference type="ARBA" id="ARBA00048305"/>
    </source>
</evidence>
<dbReference type="AlphaFoldDB" id="A0A9D7XSP6"/>
<comment type="pathway">
    <text evidence="2 12">Cofactor biosynthesis; NAD(+) biosynthesis; iminoaspartate from L-aspartate (oxidase route): step 1/1.</text>
</comment>
<comment type="catalytic activity">
    <reaction evidence="9">
        <text>L-aspartate + O2 = iminosuccinate + H2O2</text>
        <dbReference type="Rhea" id="RHEA:25876"/>
        <dbReference type="ChEBI" id="CHEBI:15379"/>
        <dbReference type="ChEBI" id="CHEBI:16240"/>
        <dbReference type="ChEBI" id="CHEBI:29991"/>
        <dbReference type="ChEBI" id="CHEBI:77875"/>
        <dbReference type="EC" id="1.4.3.16"/>
    </reaction>
    <physiologicalReaction direction="left-to-right" evidence="9">
        <dbReference type="Rhea" id="RHEA:25877"/>
    </physiologicalReaction>
</comment>
<dbReference type="SUPFAM" id="SSF56425">
    <property type="entry name" value="Succinate dehydrogenase/fumarate reductase flavoprotein, catalytic domain"/>
    <property type="match status" value="1"/>
</dbReference>
<dbReference type="InterPro" id="IPR027477">
    <property type="entry name" value="Succ_DH/fumarate_Rdtase_cat_sf"/>
</dbReference>
<evidence type="ECO:0000256" key="12">
    <source>
        <dbReference type="RuleBase" id="RU362049"/>
    </source>
</evidence>
<accession>A0A9D7XSP6</accession>
<dbReference type="SUPFAM" id="SSF46977">
    <property type="entry name" value="Succinate dehydrogenase/fumarate reductase flavoprotein C-terminal domain"/>
    <property type="match status" value="1"/>
</dbReference>
<dbReference type="Gene3D" id="3.50.50.60">
    <property type="entry name" value="FAD/NAD(P)-binding domain"/>
    <property type="match status" value="1"/>
</dbReference>
<keyword evidence="7 12" id="KW-0274">FAD</keyword>
<evidence type="ECO:0000256" key="2">
    <source>
        <dbReference type="ARBA" id="ARBA00004950"/>
    </source>
</evidence>
<dbReference type="Proteomes" id="UP000808337">
    <property type="component" value="Unassembled WGS sequence"/>
</dbReference>
<dbReference type="InterPro" id="IPR005288">
    <property type="entry name" value="NadB"/>
</dbReference>
<dbReference type="Pfam" id="PF02910">
    <property type="entry name" value="Succ_DH_flav_C"/>
    <property type="match status" value="1"/>
</dbReference>
<evidence type="ECO:0000256" key="4">
    <source>
        <dbReference type="ARBA" id="ARBA00012173"/>
    </source>
</evidence>
<keyword evidence="8 12" id="KW-0560">Oxidoreductase</keyword>
<dbReference type="PRINTS" id="PR00368">
    <property type="entry name" value="FADPNR"/>
</dbReference>
<proteinExistence type="inferred from homology"/>
<dbReference type="NCBIfam" id="TIGR00551">
    <property type="entry name" value="nadB"/>
    <property type="match status" value="1"/>
</dbReference>
<comment type="subcellular location">
    <subcellularLocation>
        <location evidence="12">Cytoplasm</location>
    </subcellularLocation>
</comment>
<evidence type="ECO:0000256" key="1">
    <source>
        <dbReference type="ARBA" id="ARBA00001974"/>
    </source>
</evidence>
<evidence type="ECO:0000313" key="16">
    <source>
        <dbReference type="Proteomes" id="UP000808337"/>
    </source>
</evidence>
<dbReference type="PIRSF" id="PIRSF000171">
    <property type="entry name" value="SDHA_APRA_LASPO"/>
    <property type="match status" value="1"/>
</dbReference>
<dbReference type="GO" id="GO:0008734">
    <property type="term" value="F:L-aspartate oxidase activity"/>
    <property type="evidence" value="ECO:0007669"/>
    <property type="project" value="UniProtKB-UniRule"/>
</dbReference>
<evidence type="ECO:0000259" key="14">
    <source>
        <dbReference type="Pfam" id="PF02910"/>
    </source>
</evidence>
<reference evidence="15 16" key="1">
    <citation type="submission" date="2020-10" db="EMBL/GenBank/DDBJ databases">
        <title>Connecting structure to function with the recovery of over 1000 high-quality activated sludge metagenome-assembled genomes encoding full-length rRNA genes using long-read sequencing.</title>
        <authorList>
            <person name="Singleton C.M."/>
            <person name="Petriglieri F."/>
            <person name="Kristensen J.M."/>
            <person name="Kirkegaard R.H."/>
            <person name="Michaelsen T.Y."/>
            <person name="Andersen M.H."/>
            <person name="Karst S.M."/>
            <person name="Dueholm M.S."/>
            <person name="Nielsen P.H."/>
            <person name="Albertsen M."/>
        </authorList>
    </citation>
    <scope>NUCLEOTIDE SEQUENCE [LARGE SCALE GENOMIC DNA]</scope>
    <source>
        <strain evidence="15">Ribe_18-Q3-R11-54_MAXAC.273</strain>
    </source>
</reference>
<dbReference type="InterPro" id="IPR036188">
    <property type="entry name" value="FAD/NAD-bd_sf"/>
</dbReference>
<dbReference type="Gene3D" id="3.90.700.10">
    <property type="entry name" value="Succinate dehydrogenase/fumarate reductase flavoprotein, catalytic domain"/>
    <property type="match status" value="1"/>
</dbReference>
<comment type="caution">
    <text evidence="15">The sequence shown here is derived from an EMBL/GenBank/DDBJ whole genome shotgun (WGS) entry which is preliminary data.</text>
</comment>
<evidence type="ECO:0000313" key="15">
    <source>
        <dbReference type="EMBL" id="MBK9982753.1"/>
    </source>
</evidence>
<dbReference type="InterPro" id="IPR003953">
    <property type="entry name" value="FAD-dep_OxRdtase_2_FAD-bd"/>
</dbReference>
<comment type="cofactor">
    <cofactor evidence="1 12">
        <name>FAD</name>
        <dbReference type="ChEBI" id="CHEBI:57692"/>
    </cofactor>
</comment>
<comment type="function">
    <text evidence="12">Catalyzes the oxidation of L-aspartate to iminoaspartate.</text>
</comment>
<dbReference type="GO" id="GO:0034628">
    <property type="term" value="P:'de novo' NAD+ biosynthetic process from L-aspartate"/>
    <property type="evidence" value="ECO:0007669"/>
    <property type="project" value="TreeGrafter"/>
</dbReference>
<protein>
    <recommendedName>
        <fullName evidence="4 10">L-aspartate oxidase</fullName>
        <ecNumber evidence="4 10">1.4.3.16</ecNumber>
    </recommendedName>
</protein>
<keyword evidence="5 12" id="KW-0285">Flavoprotein</keyword>
<feature type="domain" description="FAD-dependent oxidoreductase 2 FAD-binding" evidence="13">
    <location>
        <begin position="8"/>
        <end position="397"/>
    </location>
</feature>
<dbReference type="Pfam" id="PF00890">
    <property type="entry name" value="FAD_binding_2"/>
    <property type="match status" value="1"/>
</dbReference>
<feature type="domain" description="Fumarate reductase/succinate dehydrogenase flavoprotein-like C-terminal" evidence="14">
    <location>
        <begin position="446"/>
        <end position="529"/>
    </location>
</feature>
<dbReference type="InterPro" id="IPR015939">
    <property type="entry name" value="Fum_Rdtase/Succ_DH_flav-like_C"/>
</dbReference>
<organism evidence="15 16">
    <name type="scientific">Candidatus Opimibacter skivensis</name>
    <dbReference type="NCBI Taxonomy" id="2982028"/>
    <lineage>
        <taxon>Bacteria</taxon>
        <taxon>Pseudomonadati</taxon>
        <taxon>Bacteroidota</taxon>
        <taxon>Saprospiria</taxon>
        <taxon>Saprospirales</taxon>
        <taxon>Saprospiraceae</taxon>
        <taxon>Candidatus Opimibacter</taxon>
    </lineage>
</organism>
<sequence length="536" mass="60140">MSIEKRTDVLIVGSGVAGLTCAIKLAMARPDLKITMMAKATKDESNTRYAQGGVAAVWNIKADTLEKHIADTLDAGDGLCKEDIVRMIVTEGPVRVQELIDWGARFDKELSGEYDLGREGGHSENRILHYKDITGWEIERTLLEKAASLSNIIILENYFAIDLLTQHHLGYNVTRMTPDIECYGVYALDKENLDVETHLARITILATGGAGQIYRATTNPIIATGDGMAMMYRAKGRISNMEFVQFHPTSLYNPAVESQAYLISEAVRGFGGVLRTLDGEEFMEKYDERKSLAPRDIVARAIDSEMKRLGDEYVYLDCRHLNVEEFKIHFPNIYEKCLSAGVDISKSMIPVVPACHYFCGGIMVDRDGKTSFNRLWAAGECTASGLHGANRLASNSLLEGLVYGHNIAEQVKTAIDKFDFKEGIPAWNAMGTTHPKEMVLITQSWKELKDIMSSYVGIVRSNVRLRRALDRLWLLYQETETLYNSSTLSPQLCELRNLITIAYLVTRSASMRHESRGLHYTTDYPEKLDHLEETLL</sequence>
<dbReference type="SUPFAM" id="SSF51905">
    <property type="entry name" value="FAD/NAD(P)-binding domain"/>
    <property type="match status" value="1"/>
</dbReference>
<feature type="active site" description="Proton acceptor" evidence="11">
    <location>
        <position position="295"/>
    </location>
</feature>
<evidence type="ECO:0000256" key="10">
    <source>
        <dbReference type="NCBIfam" id="TIGR00551"/>
    </source>
</evidence>
<evidence type="ECO:0000256" key="5">
    <source>
        <dbReference type="ARBA" id="ARBA00022630"/>
    </source>
</evidence>
<dbReference type="FunFam" id="3.90.700.10:FF:000002">
    <property type="entry name" value="L-aspartate oxidase"/>
    <property type="match status" value="1"/>
</dbReference>
<dbReference type="PANTHER" id="PTHR42716">
    <property type="entry name" value="L-ASPARTATE OXIDASE"/>
    <property type="match status" value="1"/>
</dbReference>
<dbReference type="NCBIfam" id="NF006567">
    <property type="entry name" value="PRK09077.1"/>
    <property type="match status" value="1"/>
</dbReference>
<dbReference type="InterPro" id="IPR037099">
    <property type="entry name" value="Fum_R/Succ_DH_flav-like_C_sf"/>
</dbReference>
<name>A0A9D7XSP6_9BACT</name>
<evidence type="ECO:0000256" key="8">
    <source>
        <dbReference type="ARBA" id="ARBA00023002"/>
    </source>
</evidence>
<dbReference type="Gene3D" id="1.20.58.100">
    <property type="entry name" value="Fumarate reductase/succinate dehydrogenase flavoprotein-like, C-terminal domain"/>
    <property type="match status" value="1"/>
</dbReference>
<dbReference type="EC" id="1.4.3.16" evidence="4 10"/>
<evidence type="ECO:0000256" key="7">
    <source>
        <dbReference type="ARBA" id="ARBA00022827"/>
    </source>
</evidence>
<dbReference type="EMBL" id="JADKGY010000006">
    <property type="protein sequence ID" value="MBK9982753.1"/>
    <property type="molecule type" value="Genomic_DNA"/>
</dbReference>
<evidence type="ECO:0000259" key="13">
    <source>
        <dbReference type="Pfam" id="PF00890"/>
    </source>
</evidence>
<evidence type="ECO:0000256" key="3">
    <source>
        <dbReference type="ARBA" id="ARBA00008562"/>
    </source>
</evidence>
<comment type="similarity">
    <text evidence="3 12">Belongs to the FAD-dependent oxidoreductase 2 family. NadB subfamily.</text>
</comment>
<evidence type="ECO:0000256" key="6">
    <source>
        <dbReference type="ARBA" id="ARBA00022642"/>
    </source>
</evidence>